<keyword evidence="5" id="KW-1185">Reference proteome</keyword>
<organism evidence="4 5">
    <name type="scientific">Gimesia panareensis</name>
    <dbReference type="NCBI Taxonomy" id="2527978"/>
    <lineage>
        <taxon>Bacteria</taxon>
        <taxon>Pseudomonadati</taxon>
        <taxon>Planctomycetota</taxon>
        <taxon>Planctomycetia</taxon>
        <taxon>Planctomycetales</taxon>
        <taxon>Planctomycetaceae</taxon>
        <taxon>Gimesia</taxon>
    </lineage>
</organism>
<proteinExistence type="predicted"/>
<evidence type="ECO:0000256" key="2">
    <source>
        <dbReference type="SAM" id="Phobius"/>
    </source>
</evidence>
<evidence type="ECO:0000256" key="1">
    <source>
        <dbReference type="SAM" id="MobiDB-lite"/>
    </source>
</evidence>
<keyword evidence="2" id="KW-1133">Transmembrane helix</keyword>
<feature type="region of interest" description="Disordered" evidence="1">
    <location>
        <begin position="145"/>
        <end position="228"/>
    </location>
</feature>
<dbReference type="EMBL" id="CP037421">
    <property type="protein sequence ID" value="QDT28780.1"/>
    <property type="molecule type" value="Genomic_DNA"/>
</dbReference>
<accession>A0A517QAX5</accession>
<sequence>MTGWYFKSDETEYGPYSLDELIYLKNKGKITPSSLVKNEHHSGWVRAESVRELFSKERLTRSRIEFASLIKPNAVKEESDISSENVDFIDETPDKTSLPPLPAAHRNQSHKKVILSVLAGGLLLLFLLLLILILWKDTTQPETVAVSTSSQSQGAGMAGEQGPEGKTGAGDTMPSSAEAKESRDSAVAPTPIAESPEEVSQEVSQESKPTEMRNGTTDKEPPPSGLLTASRLVTASPSHENFSGNNEEINKRVKREGGKTGEVQISLIWNNRNDLDLHVLCPSGERISFDHRRSADGGELDIDMNVRGESTRPVENIYWSPKGMQKGIYRVFVHHYSRHGSPDPTRFTVRIIEDGKSRQFSGALSTGEPAMQIDQLSR</sequence>
<reference evidence="4 5" key="1">
    <citation type="submission" date="2019-03" db="EMBL/GenBank/DDBJ databases">
        <title>Deep-cultivation of Planctomycetes and their phenomic and genomic characterization uncovers novel biology.</title>
        <authorList>
            <person name="Wiegand S."/>
            <person name="Jogler M."/>
            <person name="Boedeker C."/>
            <person name="Pinto D."/>
            <person name="Vollmers J."/>
            <person name="Rivas-Marin E."/>
            <person name="Kohn T."/>
            <person name="Peeters S.H."/>
            <person name="Heuer A."/>
            <person name="Rast P."/>
            <person name="Oberbeckmann S."/>
            <person name="Bunk B."/>
            <person name="Jeske O."/>
            <person name="Meyerdierks A."/>
            <person name="Storesund J.E."/>
            <person name="Kallscheuer N."/>
            <person name="Luecker S."/>
            <person name="Lage O.M."/>
            <person name="Pohl T."/>
            <person name="Merkel B.J."/>
            <person name="Hornburger P."/>
            <person name="Mueller R.-W."/>
            <person name="Bruemmer F."/>
            <person name="Labrenz M."/>
            <person name="Spormann A.M."/>
            <person name="Op den Camp H."/>
            <person name="Overmann J."/>
            <person name="Amann R."/>
            <person name="Jetten M.S.M."/>
            <person name="Mascher T."/>
            <person name="Medema M.H."/>
            <person name="Devos D.P."/>
            <person name="Kaster A.-K."/>
            <person name="Ovreas L."/>
            <person name="Rohde M."/>
            <person name="Galperin M.Y."/>
            <person name="Jogler C."/>
        </authorList>
    </citation>
    <scope>NUCLEOTIDE SEQUENCE [LARGE SCALE GENOMIC DNA]</scope>
    <source>
        <strain evidence="4 5">Enr10</strain>
    </source>
</reference>
<feature type="region of interest" description="Disordered" evidence="1">
    <location>
        <begin position="81"/>
        <end position="104"/>
    </location>
</feature>
<keyword evidence="2" id="KW-0812">Transmembrane</keyword>
<dbReference type="Proteomes" id="UP000315647">
    <property type="component" value="Chromosome"/>
</dbReference>
<dbReference type="InterPro" id="IPR025640">
    <property type="entry name" value="GYF_2"/>
</dbReference>
<feature type="compositionally biased region" description="Basic and acidic residues" evidence="1">
    <location>
        <begin position="208"/>
        <end position="221"/>
    </location>
</feature>
<feature type="compositionally biased region" description="Polar residues" evidence="1">
    <location>
        <begin position="145"/>
        <end position="154"/>
    </location>
</feature>
<dbReference type="AlphaFoldDB" id="A0A517QAX5"/>
<name>A0A517QAX5_9PLAN</name>
<evidence type="ECO:0000313" key="4">
    <source>
        <dbReference type="EMBL" id="QDT28780.1"/>
    </source>
</evidence>
<dbReference type="Pfam" id="PF14237">
    <property type="entry name" value="GYF_2"/>
    <property type="match status" value="1"/>
</dbReference>
<evidence type="ECO:0000313" key="5">
    <source>
        <dbReference type="Proteomes" id="UP000315647"/>
    </source>
</evidence>
<protein>
    <recommendedName>
        <fullName evidence="3">GYF domain-containing protein</fullName>
    </recommendedName>
</protein>
<keyword evidence="2" id="KW-0472">Membrane</keyword>
<feature type="domain" description="GYF" evidence="3">
    <location>
        <begin position="4"/>
        <end position="53"/>
    </location>
</feature>
<dbReference type="RefSeq" id="WP_232093469.1">
    <property type="nucleotide sequence ID" value="NZ_CP037421.1"/>
</dbReference>
<feature type="transmembrane region" description="Helical" evidence="2">
    <location>
        <begin position="113"/>
        <end position="135"/>
    </location>
</feature>
<evidence type="ECO:0000259" key="3">
    <source>
        <dbReference type="Pfam" id="PF14237"/>
    </source>
</evidence>
<gene>
    <name evidence="4" type="ORF">Enr10x_41260</name>
</gene>